<name>A0A1I7X7N4_HETBA</name>
<dbReference type="WBParaSite" id="Hba_13495">
    <property type="protein sequence ID" value="Hba_13495"/>
    <property type="gene ID" value="Hba_13495"/>
</dbReference>
<dbReference type="Proteomes" id="UP000095283">
    <property type="component" value="Unplaced"/>
</dbReference>
<evidence type="ECO:0000313" key="1">
    <source>
        <dbReference type="Proteomes" id="UP000095283"/>
    </source>
</evidence>
<dbReference type="AlphaFoldDB" id="A0A1I7X7N4"/>
<keyword evidence="1" id="KW-1185">Reference proteome</keyword>
<proteinExistence type="predicted"/>
<dbReference type="Gene3D" id="3.40.50.720">
    <property type="entry name" value="NAD(P)-binding Rossmann-like Domain"/>
    <property type="match status" value="1"/>
</dbReference>
<organism evidence="1 2">
    <name type="scientific">Heterorhabditis bacteriophora</name>
    <name type="common">Entomopathogenic nematode worm</name>
    <dbReference type="NCBI Taxonomy" id="37862"/>
    <lineage>
        <taxon>Eukaryota</taxon>
        <taxon>Metazoa</taxon>
        <taxon>Ecdysozoa</taxon>
        <taxon>Nematoda</taxon>
        <taxon>Chromadorea</taxon>
        <taxon>Rhabditida</taxon>
        <taxon>Rhabditina</taxon>
        <taxon>Rhabditomorpha</taxon>
        <taxon>Strongyloidea</taxon>
        <taxon>Heterorhabditidae</taxon>
        <taxon>Heterorhabditis</taxon>
    </lineage>
</organism>
<sequence>MRTFEGLGAKCLLDSRKVEYILWDQWKRIDEEEKQRGLEQGKIREKVKYFEGYMKK</sequence>
<accession>A0A1I7X7N4</accession>
<reference evidence="2" key="1">
    <citation type="submission" date="2016-11" db="UniProtKB">
        <authorList>
            <consortium name="WormBaseParasite"/>
        </authorList>
    </citation>
    <scope>IDENTIFICATION</scope>
</reference>
<evidence type="ECO:0000313" key="2">
    <source>
        <dbReference type="WBParaSite" id="Hba_13495"/>
    </source>
</evidence>
<protein>
    <submittedName>
        <fullName evidence="2">Uncharacterized protein</fullName>
    </submittedName>
</protein>